<dbReference type="AlphaFoldDB" id="A0A917N7T9"/>
<reference evidence="1" key="2">
    <citation type="submission" date="2020-09" db="EMBL/GenBank/DDBJ databases">
        <authorList>
            <person name="Sun Q."/>
            <person name="Ohkuma M."/>
        </authorList>
    </citation>
    <scope>NUCLEOTIDE SEQUENCE</scope>
    <source>
        <strain evidence="1">JCM 13919</strain>
    </source>
</reference>
<organism evidence="1 2">
    <name type="scientific">Legionella impletisoli</name>
    <dbReference type="NCBI Taxonomy" id="343510"/>
    <lineage>
        <taxon>Bacteria</taxon>
        <taxon>Pseudomonadati</taxon>
        <taxon>Pseudomonadota</taxon>
        <taxon>Gammaproteobacteria</taxon>
        <taxon>Legionellales</taxon>
        <taxon>Legionellaceae</taxon>
        <taxon>Legionella</taxon>
    </lineage>
</organism>
<reference evidence="1" key="1">
    <citation type="journal article" date="2014" name="Int. J. Syst. Evol. Microbiol.">
        <title>Complete genome sequence of Corynebacterium casei LMG S-19264T (=DSM 44701T), isolated from a smear-ripened cheese.</title>
        <authorList>
            <consortium name="US DOE Joint Genome Institute (JGI-PGF)"/>
            <person name="Walter F."/>
            <person name="Albersmeier A."/>
            <person name="Kalinowski J."/>
            <person name="Ruckert C."/>
        </authorList>
    </citation>
    <scope>NUCLEOTIDE SEQUENCE</scope>
    <source>
        <strain evidence="1">JCM 13919</strain>
    </source>
</reference>
<proteinExistence type="predicted"/>
<name>A0A917N7T9_9GAMM</name>
<evidence type="ECO:0000313" key="2">
    <source>
        <dbReference type="Proteomes" id="UP000630149"/>
    </source>
</evidence>
<comment type="caution">
    <text evidence="1">The sequence shown here is derived from an EMBL/GenBank/DDBJ whole genome shotgun (WGS) entry which is preliminary data.</text>
</comment>
<protein>
    <submittedName>
        <fullName evidence="1">Uncharacterized protein</fullName>
    </submittedName>
</protein>
<dbReference type="EMBL" id="BMOB01000001">
    <property type="protein sequence ID" value="GGI75944.1"/>
    <property type="molecule type" value="Genomic_DNA"/>
</dbReference>
<keyword evidence="2" id="KW-1185">Reference proteome</keyword>
<dbReference type="Proteomes" id="UP000630149">
    <property type="component" value="Unassembled WGS sequence"/>
</dbReference>
<evidence type="ECO:0000313" key="1">
    <source>
        <dbReference type="EMBL" id="GGI75944.1"/>
    </source>
</evidence>
<gene>
    <name evidence="1" type="ORF">GCM10007966_01030</name>
</gene>
<accession>A0A917N7T9</accession>
<sequence>MRNKVLLVFDMEVPKEKKRIIQKPKAFVQIFYELFGDYFYFANTPTYSLMNNIATN</sequence>